<evidence type="ECO:0000313" key="1">
    <source>
        <dbReference type="EMBL" id="PVH96921.1"/>
    </source>
</evidence>
<gene>
    <name evidence="1" type="ORF">DM02DRAFT_101440</name>
</gene>
<dbReference type="AlphaFoldDB" id="A0A2V1DFU6"/>
<name>A0A2V1DFU6_9PLEO</name>
<reference evidence="1 2" key="1">
    <citation type="journal article" date="2018" name="Sci. Rep.">
        <title>Comparative genomics provides insights into the lifestyle and reveals functional heterogeneity of dark septate endophytic fungi.</title>
        <authorList>
            <person name="Knapp D.G."/>
            <person name="Nemeth J.B."/>
            <person name="Barry K."/>
            <person name="Hainaut M."/>
            <person name="Henrissat B."/>
            <person name="Johnson J."/>
            <person name="Kuo A."/>
            <person name="Lim J.H.P."/>
            <person name="Lipzen A."/>
            <person name="Nolan M."/>
            <person name="Ohm R.A."/>
            <person name="Tamas L."/>
            <person name="Grigoriev I.V."/>
            <person name="Spatafora J.W."/>
            <person name="Nagy L.G."/>
            <person name="Kovacs G.M."/>
        </authorList>
    </citation>
    <scope>NUCLEOTIDE SEQUENCE [LARGE SCALE GENOMIC DNA]</scope>
    <source>
        <strain evidence="1 2">DSE2036</strain>
    </source>
</reference>
<proteinExistence type="predicted"/>
<evidence type="ECO:0000313" key="2">
    <source>
        <dbReference type="Proteomes" id="UP000244855"/>
    </source>
</evidence>
<keyword evidence="2" id="KW-1185">Reference proteome</keyword>
<sequence>MMFDPIDLNHTTTPLATQPILLIFVSQGTNFGLGLGASSVRTNFNTAMPHT</sequence>
<dbReference type="EMBL" id="KZ805450">
    <property type="protein sequence ID" value="PVH96921.1"/>
    <property type="molecule type" value="Genomic_DNA"/>
</dbReference>
<accession>A0A2V1DFU6</accession>
<protein>
    <submittedName>
        <fullName evidence="1">Uncharacterized protein</fullName>
    </submittedName>
</protein>
<dbReference type="Proteomes" id="UP000244855">
    <property type="component" value="Unassembled WGS sequence"/>
</dbReference>
<organism evidence="1 2">
    <name type="scientific">Periconia macrospinosa</name>
    <dbReference type="NCBI Taxonomy" id="97972"/>
    <lineage>
        <taxon>Eukaryota</taxon>
        <taxon>Fungi</taxon>
        <taxon>Dikarya</taxon>
        <taxon>Ascomycota</taxon>
        <taxon>Pezizomycotina</taxon>
        <taxon>Dothideomycetes</taxon>
        <taxon>Pleosporomycetidae</taxon>
        <taxon>Pleosporales</taxon>
        <taxon>Massarineae</taxon>
        <taxon>Periconiaceae</taxon>
        <taxon>Periconia</taxon>
    </lineage>
</organism>